<name>A0A2W4VZ07_9CYAN</name>
<dbReference type="PANTHER" id="PTHR35333">
    <property type="entry name" value="BETA-LACTAMASE"/>
    <property type="match status" value="1"/>
</dbReference>
<protein>
    <submittedName>
        <fullName evidence="2">Serine hydrolase</fullName>
    </submittedName>
</protein>
<sequence>MVWLVACSKQERTMKLNPIAIAALITSIIGLSAFDGYSAQVINSSKVILSQTDIPSVTPQQAIARLLNSPKIQAEWFAPEFLEKVPLPKMEEIIANLQIAVGKCQQIQGQDVSYLATCDRGNIPVKIKLNSEGKITAIFLAKHQQTFEQAVSSFKALEGDVSLLVMEGKNQRAGIRADDPMAVGSAFKLAVLNALKNQIAEGKITWGQVVPLQAKQQSFPTGILQDWSAGSLLTVETLASLMISISDNTATDALIDLVGKKEVERFTLRNRPFLKTREMFTLRGSKNTELLKKYRLANTSDRLQILKTISSQELPDILEFVKSPKISLDIEWIFTVRELCSLIEDVADLPLMSFNSGLADPTGWKKVAFKGGSDAGVLNFTTLLQPKNGKSYCISVTWNHTEPLSEAKLATLYKGLIDTLSK</sequence>
<evidence type="ECO:0000313" key="3">
    <source>
        <dbReference type="Proteomes" id="UP000249467"/>
    </source>
</evidence>
<dbReference type="Pfam" id="PF13354">
    <property type="entry name" value="Beta-lactamase2"/>
    <property type="match status" value="1"/>
</dbReference>
<gene>
    <name evidence="2" type="ORF">DCF19_16925</name>
</gene>
<dbReference type="GO" id="GO:0046677">
    <property type="term" value="P:response to antibiotic"/>
    <property type="evidence" value="ECO:0007669"/>
    <property type="project" value="InterPro"/>
</dbReference>
<dbReference type="Proteomes" id="UP000249467">
    <property type="component" value="Unassembled WGS sequence"/>
</dbReference>
<keyword evidence="2" id="KW-0378">Hydrolase</keyword>
<dbReference type="GO" id="GO:0030655">
    <property type="term" value="P:beta-lactam antibiotic catabolic process"/>
    <property type="evidence" value="ECO:0007669"/>
    <property type="project" value="InterPro"/>
</dbReference>
<organism evidence="2 3">
    <name type="scientific">Pseudanabaena frigida</name>
    <dbReference type="NCBI Taxonomy" id="945775"/>
    <lineage>
        <taxon>Bacteria</taxon>
        <taxon>Bacillati</taxon>
        <taxon>Cyanobacteriota</taxon>
        <taxon>Cyanophyceae</taxon>
        <taxon>Pseudanabaenales</taxon>
        <taxon>Pseudanabaenaceae</taxon>
        <taxon>Pseudanabaena</taxon>
    </lineage>
</organism>
<dbReference type="InterPro" id="IPR012338">
    <property type="entry name" value="Beta-lactam/transpept-like"/>
</dbReference>
<accession>A0A2W4VZ07</accession>
<reference evidence="2 3" key="2">
    <citation type="submission" date="2018-06" db="EMBL/GenBank/DDBJ databases">
        <title>Metagenomic assembly of (sub)arctic Cyanobacteria and their associated microbiome from non-axenic cultures.</title>
        <authorList>
            <person name="Baurain D."/>
        </authorList>
    </citation>
    <scope>NUCLEOTIDE SEQUENCE [LARGE SCALE GENOMIC DNA]</scope>
    <source>
        <strain evidence="2">ULC066bin1</strain>
    </source>
</reference>
<dbReference type="InterPro" id="IPR045155">
    <property type="entry name" value="Beta-lactam_cat"/>
</dbReference>
<evidence type="ECO:0000313" key="2">
    <source>
        <dbReference type="EMBL" id="PZO38154.1"/>
    </source>
</evidence>
<evidence type="ECO:0000259" key="1">
    <source>
        <dbReference type="Pfam" id="PF13354"/>
    </source>
</evidence>
<dbReference type="SUPFAM" id="SSF56601">
    <property type="entry name" value="beta-lactamase/transpeptidase-like"/>
    <property type="match status" value="1"/>
</dbReference>
<dbReference type="AlphaFoldDB" id="A0A2W4VZ07"/>
<dbReference type="GO" id="GO:0008800">
    <property type="term" value="F:beta-lactamase activity"/>
    <property type="evidence" value="ECO:0007669"/>
    <property type="project" value="InterPro"/>
</dbReference>
<comment type="caution">
    <text evidence="2">The sequence shown here is derived from an EMBL/GenBank/DDBJ whole genome shotgun (WGS) entry which is preliminary data.</text>
</comment>
<dbReference type="InterPro" id="IPR000871">
    <property type="entry name" value="Beta-lactam_class-A"/>
</dbReference>
<dbReference type="EMBL" id="QBML01000025">
    <property type="protein sequence ID" value="PZO38154.1"/>
    <property type="molecule type" value="Genomic_DNA"/>
</dbReference>
<dbReference type="PANTHER" id="PTHR35333:SF5">
    <property type="entry name" value="CONSERVED LIPOPROTEIN LPQF-RELATED"/>
    <property type="match status" value="1"/>
</dbReference>
<dbReference type="Gene3D" id="3.40.710.10">
    <property type="entry name" value="DD-peptidase/beta-lactamase superfamily"/>
    <property type="match status" value="1"/>
</dbReference>
<reference evidence="2 3" key="1">
    <citation type="submission" date="2018-04" db="EMBL/GenBank/DDBJ databases">
        <authorList>
            <person name="Go L.Y."/>
            <person name="Mitchell J.A."/>
        </authorList>
    </citation>
    <scope>NUCLEOTIDE SEQUENCE [LARGE SCALE GENOMIC DNA]</scope>
    <source>
        <strain evidence="2">ULC066bin1</strain>
    </source>
</reference>
<proteinExistence type="predicted"/>
<feature type="domain" description="Beta-lactamase class A catalytic" evidence="1">
    <location>
        <begin position="169"/>
        <end position="269"/>
    </location>
</feature>